<dbReference type="Gene3D" id="3.20.20.70">
    <property type="entry name" value="Aldolase class I"/>
    <property type="match status" value="1"/>
</dbReference>
<keyword evidence="6" id="KW-0560">Oxidoreductase</keyword>
<evidence type="ECO:0000256" key="4">
    <source>
        <dbReference type="ARBA" id="ARBA00022643"/>
    </source>
</evidence>
<feature type="domain" description="Dihydroorotate dehydrogenase catalytic" evidence="7">
    <location>
        <begin position="18"/>
        <end position="177"/>
    </location>
</feature>
<comment type="pathway">
    <text evidence="2">Pyrimidine metabolism; UMP biosynthesis via de novo pathway.</text>
</comment>
<dbReference type="PANTHER" id="PTHR48109">
    <property type="entry name" value="DIHYDROOROTATE DEHYDROGENASE (QUINONE), MITOCHONDRIAL-RELATED"/>
    <property type="match status" value="1"/>
</dbReference>
<evidence type="ECO:0000256" key="3">
    <source>
        <dbReference type="ARBA" id="ARBA00022630"/>
    </source>
</evidence>
<keyword evidence="4" id="KW-0288">FMN</keyword>
<organism evidence="8">
    <name type="scientific">marine metagenome</name>
    <dbReference type="NCBI Taxonomy" id="408172"/>
    <lineage>
        <taxon>unclassified sequences</taxon>
        <taxon>metagenomes</taxon>
        <taxon>ecological metagenomes</taxon>
    </lineage>
</organism>
<dbReference type="AlphaFoldDB" id="A0A382QI10"/>
<evidence type="ECO:0000256" key="6">
    <source>
        <dbReference type="ARBA" id="ARBA00023002"/>
    </source>
</evidence>
<dbReference type="GO" id="GO:0044205">
    <property type="term" value="P:'de novo' UMP biosynthetic process"/>
    <property type="evidence" value="ECO:0007669"/>
    <property type="project" value="UniProtKB-UniPathway"/>
</dbReference>
<proteinExistence type="predicted"/>
<dbReference type="InterPro" id="IPR005720">
    <property type="entry name" value="Dihydroorotate_DH_cat"/>
</dbReference>
<dbReference type="SUPFAM" id="SSF51395">
    <property type="entry name" value="FMN-linked oxidoreductases"/>
    <property type="match status" value="1"/>
</dbReference>
<dbReference type="InterPro" id="IPR001295">
    <property type="entry name" value="Dihydroorotate_DH_CS"/>
</dbReference>
<dbReference type="GO" id="GO:0004152">
    <property type="term" value="F:dihydroorotate dehydrogenase activity"/>
    <property type="evidence" value="ECO:0007669"/>
    <property type="project" value="TreeGrafter"/>
</dbReference>
<sequence>MPTKLNVNLAPSGKSDLILQNPVMPASGTFSWGLEFAKHFDITLLGAIVSKGVTILPRSGNSQPRAIETPGGMLNSIGLQNVGIERIIKEFAPQWAKLDLPVIVNIAGETEEEFIELAETLGHLDGITALELNISCPNVDSGLEFGQDPEGAASVTRAAVRHSEVPVIVKLTPNVSDT</sequence>
<evidence type="ECO:0000256" key="5">
    <source>
        <dbReference type="ARBA" id="ARBA00022975"/>
    </source>
</evidence>
<dbReference type="GO" id="GO:0005737">
    <property type="term" value="C:cytoplasm"/>
    <property type="evidence" value="ECO:0007669"/>
    <property type="project" value="InterPro"/>
</dbReference>
<keyword evidence="5" id="KW-0665">Pyrimidine biosynthesis</keyword>
<dbReference type="GO" id="GO:0006207">
    <property type="term" value="P:'de novo' pyrimidine nucleobase biosynthetic process"/>
    <property type="evidence" value="ECO:0007669"/>
    <property type="project" value="InterPro"/>
</dbReference>
<name>A0A382QI10_9ZZZZ</name>
<evidence type="ECO:0000313" key="8">
    <source>
        <dbReference type="EMBL" id="SVC84322.1"/>
    </source>
</evidence>
<protein>
    <recommendedName>
        <fullName evidence="7">Dihydroorotate dehydrogenase catalytic domain-containing protein</fullName>
    </recommendedName>
</protein>
<evidence type="ECO:0000259" key="7">
    <source>
        <dbReference type="Pfam" id="PF01180"/>
    </source>
</evidence>
<accession>A0A382QI10</accession>
<dbReference type="PROSITE" id="PS00911">
    <property type="entry name" value="DHODEHASE_1"/>
    <property type="match status" value="1"/>
</dbReference>
<keyword evidence="3" id="KW-0285">Flavoprotein</keyword>
<comment type="cofactor">
    <cofactor evidence="1">
        <name>FMN</name>
        <dbReference type="ChEBI" id="CHEBI:58210"/>
    </cofactor>
</comment>
<evidence type="ECO:0000256" key="2">
    <source>
        <dbReference type="ARBA" id="ARBA00004725"/>
    </source>
</evidence>
<evidence type="ECO:0000256" key="1">
    <source>
        <dbReference type="ARBA" id="ARBA00001917"/>
    </source>
</evidence>
<dbReference type="InterPro" id="IPR050074">
    <property type="entry name" value="DHO_dehydrogenase"/>
</dbReference>
<gene>
    <name evidence="8" type="ORF">METZ01_LOCUS337176</name>
</gene>
<dbReference type="InterPro" id="IPR013785">
    <property type="entry name" value="Aldolase_TIM"/>
</dbReference>
<dbReference type="EMBL" id="UINC01114185">
    <property type="protein sequence ID" value="SVC84322.1"/>
    <property type="molecule type" value="Genomic_DNA"/>
</dbReference>
<dbReference type="UniPathway" id="UPA00070"/>
<dbReference type="PANTHER" id="PTHR48109:SF1">
    <property type="entry name" value="DIHYDROOROTATE DEHYDROGENASE (FUMARATE)"/>
    <property type="match status" value="1"/>
</dbReference>
<feature type="non-terminal residue" evidence="8">
    <location>
        <position position="178"/>
    </location>
</feature>
<dbReference type="Pfam" id="PF01180">
    <property type="entry name" value="DHO_dh"/>
    <property type="match status" value="1"/>
</dbReference>
<reference evidence="8" key="1">
    <citation type="submission" date="2018-05" db="EMBL/GenBank/DDBJ databases">
        <authorList>
            <person name="Lanie J.A."/>
            <person name="Ng W.-L."/>
            <person name="Kazmierczak K.M."/>
            <person name="Andrzejewski T.M."/>
            <person name="Davidsen T.M."/>
            <person name="Wayne K.J."/>
            <person name="Tettelin H."/>
            <person name="Glass J.I."/>
            <person name="Rusch D."/>
            <person name="Podicherti R."/>
            <person name="Tsui H.-C.T."/>
            <person name="Winkler M.E."/>
        </authorList>
    </citation>
    <scope>NUCLEOTIDE SEQUENCE</scope>
</reference>